<keyword evidence="2" id="KW-0175">Coiled coil</keyword>
<dbReference type="EMBL" id="CAJNOL010001617">
    <property type="protein sequence ID" value="CAF1391942.1"/>
    <property type="molecule type" value="Genomic_DNA"/>
</dbReference>
<sequence>MDSGDQNKENINEAIKLAELQLQIKQEETKHKEIERDIVLAQEETKQKELEFKYNQWKVLQTPVNQPEIKQGTRPLGKKRPYLGEKFTTKRMKTKAKGSSSSTDQSTTASNIQSTDTSSTCSKSAATTYQPMTCSSASRLCDIAHNDDFYCQKMTNNIIEFKIHSLLNDNLCLLNDDDYNDNIELCIKNYLEDIQNSLDNFQSFDTMLEIILQTAFDNFMFTLLTSFKNYTVLQYLNTSNKHYLDGFSPDCSYIFKNVSIKSTSIAKVLSNFLICFGELKSSTNGNIKTAMIGQIGRYLYMLNKTQGWRKIYAFLYDFHTVTFFYCEKMLDKDDLQYYQSETLKLIEDNPVKWSNFDVIKIGKESKEIYFSKENWKIFIKFLTMDWKFYDYKMLNISPSDYLLGDSYETTDRLGKGATSIVYLLKMKEEKTNKNSKDYVMKILRKHRFSWTFQHEMEIIKELRRGKYYMSPVFPDILDSWSSERFLIFTEEFHHIDSFELCHSMQMINFVRYLYITNLIHRDIRPPNVMIGPNKMLRLIDFGFAYRFKANETVQNLPIEGTTTFAGIDFLTEYLNLIEDPHGTVWYNYERNFDLFCAINVITYMINKEFWRPDGKYRKKYTKRDDATCCIDGRRRVNVPDRSGDFYGREGGGDGGGRVYSGSPSDHFYYHTGYRPWGAYGHGPVLWKMIEDFQPSPWASEDIDDDI</sequence>
<dbReference type="GO" id="GO:0004674">
    <property type="term" value="F:protein serine/threonine kinase activity"/>
    <property type="evidence" value="ECO:0007669"/>
    <property type="project" value="TreeGrafter"/>
</dbReference>
<feature type="domain" description="Protein kinase" evidence="4">
    <location>
        <begin position="407"/>
        <end position="706"/>
    </location>
</feature>
<organism evidence="6 7">
    <name type="scientific">Rotaria sordida</name>
    <dbReference type="NCBI Taxonomy" id="392033"/>
    <lineage>
        <taxon>Eukaryota</taxon>
        <taxon>Metazoa</taxon>
        <taxon>Spiralia</taxon>
        <taxon>Gnathifera</taxon>
        <taxon>Rotifera</taxon>
        <taxon>Eurotatoria</taxon>
        <taxon>Bdelloidea</taxon>
        <taxon>Philodinida</taxon>
        <taxon>Philodinidae</taxon>
        <taxon>Rotaria</taxon>
    </lineage>
</organism>
<proteinExistence type="predicted"/>
<dbReference type="Proteomes" id="UP000663854">
    <property type="component" value="Unassembled WGS sequence"/>
</dbReference>
<evidence type="ECO:0000256" key="1">
    <source>
        <dbReference type="PROSITE-ProRule" id="PRU10141"/>
    </source>
</evidence>
<dbReference type="GO" id="GO:0005737">
    <property type="term" value="C:cytoplasm"/>
    <property type="evidence" value="ECO:0007669"/>
    <property type="project" value="TreeGrafter"/>
</dbReference>
<feature type="compositionally biased region" description="Low complexity" evidence="3">
    <location>
        <begin position="99"/>
        <end position="122"/>
    </location>
</feature>
<feature type="binding site" evidence="1">
    <location>
        <position position="441"/>
    </location>
    <ligand>
        <name>ATP</name>
        <dbReference type="ChEBI" id="CHEBI:30616"/>
    </ligand>
</feature>
<accession>A0A815KES7</accession>
<keyword evidence="1" id="KW-0067">ATP-binding</keyword>
<gene>
    <name evidence="6" type="ORF">JXQ802_LOCUS34258</name>
    <name evidence="5" type="ORF">PYM288_LOCUS22286</name>
</gene>
<feature type="region of interest" description="Disordered" evidence="3">
    <location>
        <begin position="66"/>
        <end position="122"/>
    </location>
</feature>
<dbReference type="Gene3D" id="1.10.510.10">
    <property type="entry name" value="Transferase(Phosphotransferase) domain 1"/>
    <property type="match status" value="1"/>
</dbReference>
<evidence type="ECO:0000313" key="6">
    <source>
        <dbReference type="EMBL" id="CAF1391942.1"/>
    </source>
</evidence>
<evidence type="ECO:0000313" key="5">
    <source>
        <dbReference type="EMBL" id="CAF1152161.1"/>
    </source>
</evidence>
<feature type="coiled-coil region" evidence="2">
    <location>
        <begin position="8"/>
        <end position="51"/>
    </location>
</feature>
<comment type="caution">
    <text evidence="6">The sequence shown here is derived from an EMBL/GenBank/DDBJ whole genome shotgun (WGS) entry which is preliminary data.</text>
</comment>
<dbReference type="SUPFAM" id="SSF56112">
    <property type="entry name" value="Protein kinase-like (PK-like)"/>
    <property type="match status" value="1"/>
</dbReference>
<dbReference type="Pfam" id="PF00069">
    <property type="entry name" value="Pkinase"/>
    <property type="match status" value="1"/>
</dbReference>
<dbReference type="GO" id="GO:0005524">
    <property type="term" value="F:ATP binding"/>
    <property type="evidence" value="ECO:0007669"/>
    <property type="project" value="UniProtKB-UniRule"/>
</dbReference>
<dbReference type="SMART" id="SM00220">
    <property type="entry name" value="S_TKc"/>
    <property type="match status" value="1"/>
</dbReference>
<dbReference type="EMBL" id="CAJNOH010000944">
    <property type="protein sequence ID" value="CAF1152161.1"/>
    <property type="molecule type" value="Genomic_DNA"/>
</dbReference>
<dbReference type="InterPro" id="IPR000719">
    <property type="entry name" value="Prot_kinase_dom"/>
</dbReference>
<keyword evidence="1" id="KW-0547">Nucleotide-binding</keyword>
<reference evidence="6" key="1">
    <citation type="submission" date="2021-02" db="EMBL/GenBank/DDBJ databases">
        <authorList>
            <person name="Nowell W R."/>
        </authorList>
    </citation>
    <scope>NUCLEOTIDE SEQUENCE</scope>
</reference>
<evidence type="ECO:0000313" key="7">
    <source>
        <dbReference type="Proteomes" id="UP000663870"/>
    </source>
</evidence>
<dbReference type="PROSITE" id="PS00107">
    <property type="entry name" value="PROTEIN_KINASE_ATP"/>
    <property type="match status" value="1"/>
</dbReference>
<dbReference type="GO" id="GO:0044773">
    <property type="term" value="P:mitotic DNA damage checkpoint signaling"/>
    <property type="evidence" value="ECO:0007669"/>
    <property type="project" value="TreeGrafter"/>
</dbReference>
<evidence type="ECO:0000259" key="4">
    <source>
        <dbReference type="PROSITE" id="PS50011"/>
    </source>
</evidence>
<keyword evidence="7" id="KW-1185">Reference proteome</keyword>
<dbReference type="InterPro" id="IPR017441">
    <property type="entry name" value="Protein_kinase_ATP_BS"/>
</dbReference>
<dbReference type="Proteomes" id="UP000663870">
    <property type="component" value="Unassembled WGS sequence"/>
</dbReference>
<evidence type="ECO:0000256" key="3">
    <source>
        <dbReference type="SAM" id="MobiDB-lite"/>
    </source>
</evidence>
<name>A0A815KES7_9BILA</name>
<protein>
    <recommendedName>
        <fullName evidence="4">Protein kinase domain-containing protein</fullName>
    </recommendedName>
</protein>
<dbReference type="GO" id="GO:0005634">
    <property type="term" value="C:nucleus"/>
    <property type="evidence" value="ECO:0007669"/>
    <property type="project" value="TreeGrafter"/>
</dbReference>
<dbReference type="InterPro" id="IPR011009">
    <property type="entry name" value="Kinase-like_dom_sf"/>
</dbReference>
<dbReference type="PROSITE" id="PS50011">
    <property type="entry name" value="PROTEIN_KINASE_DOM"/>
    <property type="match status" value="1"/>
</dbReference>
<dbReference type="Gene3D" id="3.30.200.20">
    <property type="entry name" value="Phosphorylase Kinase, domain 1"/>
    <property type="match status" value="1"/>
</dbReference>
<dbReference type="AlphaFoldDB" id="A0A815KES7"/>
<dbReference type="PANTHER" id="PTHR44167">
    <property type="entry name" value="OVARIAN-SPECIFIC SERINE/THREONINE-PROTEIN KINASE LOK-RELATED"/>
    <property type="match status" value="1"/>
</dbReference>
<evidence type="ECO:0000256" key="2">
    <source>
        <dbReference type="SAM" id="Coils"/>
    </source>
</evidence>
<dbReference type="PANTHER" id="PTHR44167:SF31">
    <property type="entry name" value="PROTEIN CBG02007"/>
    <property type="match status" value="1"/>
</dbReference>